<dbReference type="GO" id="GO:0007165">
    <property type="term" value="P:signal transduction"/>
    <property type="evidence" value="ECO:0007669"/>
    <property type="project" value="UniProtKB-KW"/>
</dbReference>
<dbReference type="PANTHER" id="PTHR32089:SF74">
    <property type="entry name" value="METHYL-ACCEPTING CHEMOTAXIS PROTEIN AER"/>
    <property type="match status" value="1"/>
</dbReference>
<dbReference type="SMART" id="SM00283">
    <property type="entry name" value="MA"/>
    <property type="match status" value="1"/>
</dbReference>
<protein>
    <submittedName>
        <fullName evidence="13">Aerotaxis receptor</fullName>
    </submittedName>
</protein>
<evidence type="ECO:0000259" key="11">
    <source>
        <dbReference type="PROSITE" id="PS50111"/>
    </source>
</evidence>
<dbReference type="PROSITE" id="PS50111">
    <property type="entry name" value="CHEMOTAXIS_TRANSDUC_2"/>
    <property type="match status" value="1"/>
</dbReference>
<dbReference type="EMBL" id="BQKM01000010">
    <property type="protein sequence ID" value="GJN54335.1"/>
    <property type="molecule type" value="Genomic_DNA"/>
</dbReference>
<evidence type="ECO:0000256" key="5">
    <source>
        <dbReference type="ARBA" id="ARBA00022989"/>
    </source>
</evidence>
<reference evidence="13 15" key="1">
    <citation type="submission" date="2020-05" db="EMBL/GenBank/DDBJ databases">
        <title>Characterization of novel class B3 metallo-beta-lactamase from novel Pseudomonas species.</title>
        <authorList>
            <person name="Yamada K."/>
            <person name="Aoki K."/>
            <person name="Ishii Y."/>
        </authorList>
    </citation>
    <scope>NUCLEOTIDE SEQUENCE [LARGE SCALE GENOMIC DNA]</scope>
    <source>
        <strain evidence="13 15">TUM18999</strain>
        <strain evidence="14 16">TUM20286</strain>
    </source>
</reference>
<evidence type="ECO:0000259" key="12">
    <source>
        <dbReference type="PROSITE" id="PS50112"/>
    </source>
</evidence>
<feature type="domain" description="Methyl-accepting transducer" evidence="11">
    <location>
        <begin position="245"/>
        <end position="481"/>
    </location>
</feature>
<keyword evidence="13" id="KW-0675">Receptor</keyword>
<keyword evidence="6" id="KW-0472">Membrane</keyword>
<evidence type="ECO:0000256" key="8">
    <source>
        <dbReference type="ARBA" id="ARBA00029447"/>
    </source>
</evidence>
<dbReference type="SUPFAM" id="SSF55785">
    <property type="entry name" value="PYP-like sensor domain (PAS domain)"/>
    <property type="match status" value="1"/>
</dbReference>
<dbReference type="SUPFAM" id="SSF58104">
    <property type="entry name" value="Methyl-accepting chemotaxis protein (MCP) signaling domain"/>
    <property type="match status" value="1"/>
</dbReference>
<evidence type="ECO:0000313" key="15">
    <source>
        <dbReference type="Proteomes" id="UP000509383"/>
    </source>
</evidence>
<dbReference type="Pfam" id="PF00015">
    <property type="entry name" value="MCPsignal"/>
    <property type="match status" value="1"/>
</dbReference>
<gene>
    <name evidence="13" type="primary">aer-1_1</name>
    <name evidence="13" type="ORF">TUM18999_33840</name>
    <name evidence="14" type="ORF">TUM20286_40870</name>
</gene>
<feature type="domain" description="PAS" evidence="12">
    <location>
        <begin position="4"/>
        <end position="71"/>
    </location>
</feature>
<dbReference type="GO" id="GO:0005886">
    <property type="term" value="C:plasma membrane"/>
    <property type="evidence" value="ECO:0007669"/>
    <property type="project" value="UniProtKB-SubCell"/>
</dbReference>
<evidence type="ECO:0000256" key="6">
    <source>
        <dbReference type="ARBA" id="ARBA00023136"/>
    </source>
</evidence>
<evidence type="ECO:0000256" key="9">
    <source>
        <dbReference type="PROSITE-ProRule" id="PRU00284"/>
    </source>
</evidence>
<evidence type="ECO:0000256" key="7">
    <source>
        <dbReference type="ARBA" id="ARBA00023224"/>
    </source>
</evidence>
<dbReference type="Gene3D" id="1.10.287.950">
    <property type="entry name" value="Methyl-accepting chemotaxis protein"/>
    <property type="match status" value="1"/>
</dbReference>
<dbReference type="InterPro" id="IPR035965">
    <property type="entry name" value="PAS-like_dom_sf"/>
</dbReference>
<dbReference type="RefSeq" id="WP_173178058.1">
    <property type="nucleotide sequence ID" value="NZ_AP023189.1"/>
</dbReference>
<keyword evidence="3" id="KW-0488">Methylation</keyword>
<organism evidence="13 15">
    <name type="scientific">Pseudomonas tohonis</name>
    <dbReference type="NCBI Taxonomy" id="2725477"/>
    <lineage>
        <taxon>Bacteria</taxon>
        <taxon>Pseudomonadati</taxon>
        <taxon>Pseudomonadota</taxon>
        <taxon>Gammaproteobacteria</taxon>
        <taxon>Pseudomonadales</taxon>
        <taxon>Pseudomonadaceae</taxon>
        <taxon>Pseudomonas</taxon>
    </lineage>
</organism>
<evidence type="ECO:0000256" key="4">
    <source>
        <dbReference type="ARBA" id="ARBA00022692"/>
    </source>
</evidence>
<evidence type="ECO:0000313" key="16">
    <source>
        <dbReference type="Proteomes" id="UP001054892"/>
    </source>
</evidence>
<dbReference type="PANTHER" id="PTHR32089">
    <property type="entry name" value="METHYL-ACCEPTING CHEMOTAXIS PROTEIN MCPB"/>
    <property type="match status" value="1"/>
</dbReference>
<dbReference type="GO" id="GO:0006935">
    <property type="term" value="P:chemotaxis"/>
    <property type="evidence" value="ECO:0007669"/>
    <property type="project" value="InterPro"/>
</dbReference>
<keyword evidence="16" id="KW-1185">Reference proteome</keyword>
<evidence type="ECO:0000256" key="2">
    <source>
        <dbReference type="ARBA" id="ARBA00022475"/>
    </source>
</evidence>
<proteinExistence type="inferred from homology"/>
<dbReference type="InterPro" id="IPR000014">
    <property type="entry name" value="PAS"/>
</dbReference>
<evidence type="ECO:0000313" key="13">
    <source>
        <dbReference type="EMBL" id="BCG25193.1"/>
    </source>
</evidence>
<dbReference type="SMART" id="SM00091">
    <property type="entry name" value="PAS"/>
    <property type="match status" value="1"/>
</dbReference>
<dbReference type="PRINTS" id="PR00260">
    <property type="entry name" value="CHEMTRNSDUCR"/>
</dbReference>
<evidence type="ECO:0000256" key="10">
    <source>
        <dbReference type="SAM" id="Coils"/>
    </source>
</evidence>
<keyword evidence="7 9" id="KW-0807">Transducer</keyword>
<dbReference type="FunFam" id="1.10.287.950:FF:000001">
    <property type="entry name" value="Methyl-accepting chemotaxis sensory transducer"/>
    <property type="match status" value="1"/>
</dbReference>
<dbReference type="NCBIfam" id="TIGR00229">
    <property type="entry name" value="sensory_box"/>
    <property type="match status" value="1"/>
</dbReference>
<comment type="subcellular location">
    <subcellularLocation>
        <location evidence="1">Cell membrane</location>
        <topology evidence="1">Multi-pass membrane protein</topology>
    </subcellularLocation>
</comment>
<keyword evidence="4" id="KW-0812">Transmembrane</keyword>
<dbReference type="GO" id="GO:0004888">
    <property type="term" value="F:transmembrane signaling receptor activity"/>
    <property type="evidence" value="ECO:0007669"/>
    <property type="project" value="InterPro"/>
</dbReference>
<accession>A0A6J4E5H2</accession>
<dbReference type="EMBL" id="AP023189">
    <property type="protein sequence ID" value="BCG25193.1"/>
    <property type="molecule type" value="Genomic_DNA"/>
</dbReference>
<keyword evidence="2" id="KW-1003">Cell membrane</keyword>
<dbReference type="Gene3D" id="3.30.450.20">
    <property type="entry name" value="PAS domain"/>
    <property type="match status" value="1"/>
</dbReference>
<dbReference type="CDD" id="cd00130">
    <property type="entry name" value="PAS"/>
    <property type="match status" value="1"/>
</dbReference>
<evidence type="ECO:0000256" key="3">
    <source>
        <dbReference type="ARBA" id="ARBA00022481"/>
    </source>
</evidence>
<dbReference type="Proteomes" id="UP001054892">
    <property type="component" value="Unassembled WGS sequence"/>
</dbReference>
<keyword evidence="5" id="KW-1133">Transmembrane helix</keyword>
<name>A0A6J4E5H2_9PSED</name>
<dbReference type="KEGG" id="ptw:TUM18999_33840"/>
<keyword evidence="10" id="KW-0175">Coiled coil</keyword>
<feature type="coiled-coil region" evidence="10">
    <location>
        <begin position="264"/>
        <end position="301"/>
    </location>
</feature>
<dbReference type="InterPro" id="IPR004090">
    <property type="entry name" value="Chemotax_Me-accpt_rcpt"/>
</dbReference>
<dbReference type="Proteomes" id="UP000509383">
    <property type="component" value="Chromosome"/>
</dbReference>
<dbReference type="CDD" id="cd11386">
    <property type="entry name" value="MCP_signal"/>
    <property type="match status" value="1"/>
</dbReference>
<comment type="similarity">
    <text evidence="8">Belongs to the methyl-accepting chemotaxis (MCP) protein family.</text>
</comment>
<evidence type="ECO:0000256" key="1">
    <source>
        <dbReference type="ARBA" id="ARBA00004651"/>
    </source>
</evidence>
<dbReference type="PROSITE" id="PS50112">
    <property type="entry name" value="PAS"/>
    <property type="match status" value="1"/>
</dbReference>
<dbReference type="AlphaFoldDB" id="A0A6J4E5H2"/>
<dbReference type="Pfam" id="PF13426">
    <property type="entry name" value="PAS_9"/>
    <property type="match status" value="1"/>
</dbReference>
<sequence>MGASLATLPAFVEPPISRLAPDGRLLACNDAYLALSGYRRDELLNQSFELINHPQMPARVIERMWRTLRAGTPWSGPLMGRTRDGASFWSQLYVVPLFDGGELVALGTVYHPIDAAQSRRAEALYARLRQGRAPLPLAGRVQQWLAGQGLGLALALLLGGATLGGHVAPALGGLALALLLGAAWQRQAAQRRDLQRALGGHAQVYSDALLAPIYRSASSGSGLFEMALNSQKLRMRTVMARISINGEILRARSEESAQLVASGAEQLDRQLQEAEQSAAAIHEMSATIQALSRNLQEAAQATTQVDQLAHDGERLAEQSQASMQGMRASVADIDLAVGRLAESIESISGIATVIQSIAEQTNLLALNAAIEAARAGESGRGFAVVADEVRTLASRTRDSTGQIQHSIQRLRDGSAEALATARRGELAAQQSAQDVEQVRQALHRICGEVGQISGMSLQMAAAIEQQGQVAEEVNRQIAQIAGLAECSAGQAQRNSQIGQELHQLANSQLDLAQRFLDG</sequence>
<dbReference type="InterPro" id="IPR004089">
    <property type="entry name" value="MCPsignal_dom"/>
</dbReference>
<evidence type="ECO:0000313" key="14">
    <source>
        <dbReference type="EMBL" id="GJN54335.1"/>
    </source>
</evidence>